<dbReference type="OrthoDB" id="8891580at2759"/>
<name>A0A9R0BH07_CYPCA</name>
<evidence type="ECO:0000259" key="8">
    <source>
        <dbReference type="PROSITE" id="PS51830"/>
    </source>
</evidence>
<dbReference type="PANTHER" id="PTHR46985:SF2">
    <property type="entry name" value="APOPTOSIS-ASSOCIATED SPECK-LIKE PROTEIN CONTAINING A CARD"/>
    <property type="match status" value="1"/>
</dbReference>
<gene>
    <name evidence="9" type="primary">LOC109084813</name>
</gene>
<protein>
    <submittedName>
        <fullName evidence="9">NACHT, LRR and PYD domains-containing protein 1a-like</fullName>
    </submittedName>
</protein>
<dbReference type="InterPro" id="IPR025307">
    <property type="entry name" value="FIIND_dom"/>
</dbReference>
<dbReference type="Pfam" id="PF00619">
    <property type="entry name" value="CARD"/>
    <property type="match status" value="1"/>
</dbReference>
<evidence type="ECO:0000256" key="2">
    <source>
        <dbReference type="ARBA" id="ARBA00022490"/>
    </source>
</evidence>
<accession>A0A9R0BH07</accession>
<dbReference type="GO" id="GO:0005829">
    <property type="term" value="C:cytosol"/>
    <property type="evidence" value="ECO:0007669"/>
    <property type="project" value="UniProtKB-SubCell"/>
</dbReference>
<evidence type="ECO:0000256" key="3">
    <source>
        <dbReference type="ARBA" id="ARBA00022588"/>
    </source>
</evidence>
<evidence type="ECO:0000256" key="4">
    <source>
        <dbReference type="ARBA" id="ARBA00022859"/>
    </source>
</evidence>
<dbReference type="RefSeq" id="XP_042634450.1">
    <property type="nucleotide sequence ID" value="XM_042778516.1"/>
</dbReference>
<keyword evidence="6" id="KW-1133">Transmembrane helix</keyword>
<keyword evidence="5" id="KW-0395">Inflammatory response</keyword>
<sequence>MCFTEENKDSLTVARFTSGNVEIMKPLKVTETHVIIDIRDLSHFGLLKRIIFPPSPVIAQVLLFLRPLTERQSENILDVHLLPWNVPLSKVAYHYTVVCVCVYIYIYLKKKMYSLLFSLSVKDQHTENTHIKTSSKCSLTPESEYCLCCQPEESTVQPASETFECYYGPNYHPTFEVFVDVNNKEIRLSLLDKTGRGVWEPRRILLTGQVVEPPAYRRPTECEFVEKHRDELIRRVSSVMTIADGLRTKDMIPDEMYSKVHAAEPRQEKTRLLLDALDSGGTAVKAEFYKLLKNEEPHLVDELESGPSRPQQL</sequence>
<dbReference type="KEGG" id="ccar:109084813"/>
<feature type="domain" description="CARD" evidence="7">
    <location>
        <begin position="217"/>
        <end position="307"/>
    </location>
</feature>
<keyword evidence="3" id="KW-0399">Innate immunity</keyword>
<dbReference type="GO" id="GO:0042981">
    <property type="term" value="P:regulation of apoptotic process"/>
    <property type="evidence" value="ECO:0007669"/>
    <property type="project" value="InterPro"/>
</dbReference>
<dbReference type="InterPro" id="IPR001315">
    <property type="entry name" value="CARD"/>
</dbReference>
<dbReference type="AlphaFoldDB" id="A0A9R0BH07"/>
<dbReference type="Pfam" id="PF13553">
    <property type="entry name" value="FIIND"/>
    <property type="match status" value="1"/>
</dbReference>
<comment type="subcellular location">
    <subcellularLocation>
        <location evidence="1">Cytoplasm</location>
        <location evidence="1">Cytosol</location>
    </subcellularLocation>
</comment>
<evidence type="ECO:0000256" key="1">
    <source>
        <dbReference type="ARBA" id="ARBA00004514"/>
    </source>
</evidence>
<dbReference type="Pfam" id="PF23679">
    <property type="entry name" value="UPA-FIIND"/>
    <property type="match status" value="1"/>
</dbReference>
<proteinExistence type="predicted"/>
<dbReference type="InterPro" id="IPR033516">
    <property type="entry name" value="CARD8/ASC/NALP1_CARD"/>
</dbReference>
<keyword evidence="6" id="KW-0472">Membrane</keyword>
<feature type="domain" description="FIIND" evidence="8">
    <location>
        <begin position="1"/>
        <end position="218"/>
    </location>
</feature>
<organism evidence="9">
    <name type="scientific">Cyprinus carpio</name>
    <name type="common">Common carp</name>
    <dbReference type="NCBI Taxonomy" id="7962"/>
    <lineage>
        <taxon>Eukaryota</taxon>
        <taxon>Metazoa</taxon>
        <taxon>Chordata</taxon>
        <taxon>Craniata</taxon>
        <taxon>Vertebrata</taxon>
        <taxon>Euteleostomi</taxon>
        <taxon>Actinopterygii</taxon>
        <taxon>Neopterygii</taxon>
        <taxon>Teleostei</taxon>
        <taxon>Ostariophysi</taxon>
        <taxon>Cypriniformes</taxon>
        <taxon>Cyprinidae</taxon>
        <taxon>Cyprininae</taxon>
        <taxon>Cyprinus</taxon>
    </lineage>
</organism>
<evidence type="ECO:0000313" key="9">
    <source>
        <dbReference type="RefSeq" id="XP_042634450.1"/>
    </source>
</evidence>
<keyword evidence="2" id="KW-0963">Cytoplasm</keyword>
<dbReference type="Proteomes" id="UP001155660">
    <property type="component" value="Chromosome A2"/>
</dbReference>
<dbReference type="GO" id="GO:0006954">
    <property type="term" value="P:inflammatory response"/>
    <property type="evidence" value="ECO:0007669"/>
    <property type="project" value="UniProtKB-KW"/>
</dbReference>
<evidence type="ECO:0000259" key="7">
    <source>
        <dbReference type="PROSITE" id="PS50209"/>
    </source>
</evidence>
<dbReference type="InterPro" id="IPR051249">
    <property type="entry name" value="NLRP_Inflammasome"/>
</dbReference>
<dbReference type="GeneID" id="109084813"/>
<evidence type="ECO:0000256" key="6">
    <source>
        <dbReference type="SAM" id="Phobius"/>
    </source>
</evidence>
<keyword evidence="6" id="KW-0812">Transmembrane</keyword>
<dbReference type="FunFam" id="1.10.533.10:FF:000013">
    <property type="entry name" value="Apoptosis-associated speck-like protein containing a CARD"/>
    <property type="match status" value="1"/>
</dbReference>
<reference evidence="9" key="1">
    <citation type="submission" date="2025-08" db="UniProtKB">
        <authorList>
            <consortium name="RefSeq"/>
        </authorList>
    </citation>
    <scope>IDENTIFICATION</scope>
    <source>
        <tissue evidence="9">Muscle</tissue>
    </source>
</reference>
<dbReference type="PROSITE" id="PS50209">
    <property type="entry name" value="CARD"/>
    <property type="match status" value="1"/>
</dbReference>
<dbReference type="PANTHER" id="PTHR46985">
    <property type="entry name" value="NACHT, LRR AND PYD DOMAINS-CONTAINING PROTEIN 1"/>
    <property type="match status" value="1"/>
</dbReference>
<keyword evidence="4" id="KW-0391">Immunity</keyword>
<dbReference type="GO" id="GO:0045087">
    <property type="term" value="P:innate immune response"/>
    <property type="evidence" value="ECO:0007669"/>
    <property type="project" value="UniProtKB-KW"/>
</dbReference>
<feature type="transmembrane region" description="Helical" evidence="6">
    <location>
        <begin position="91"/>
        <end position="108"/>
    </location>
</feature>
<evidence type="ECO:0000256" key="5">
    <source>
        <dbReference type="ARBA" id="ARBA00023198"/>
    </source>
</evidence>
<dbReference type="PROSITE" id="PS51830">
    <property type="entry name" value="FIIND"/>
    <property type="match status" value="1"/>
</dbReference>
<dbReference type="CDD" id="cd08330">
    <property type="entry name" value="CARD_ASC_NALP1"/>
    <property type="match status" value="1"/>
</dbReference>